<dbReference type="Proteomes" id="UP000651668">
    <property type="component" value="Unassembled WGS sequence"/>
</dbReference>
<dbReference type="InterPro" id="IPR020449">
    <property type="entry name" value="Tscrpt_reg_AraC-type_HTH"/>
</dbReference>
<dbReference type="InterPro" id="IPR018060">
    <property type="entry name" value="HTH_AraC"/>
</dbReference>
<evidence type="ECO:0000256" key="1">
    <source>
        <dbReference type="ARBA" id="ARBA00023015"/>
    </source>
</evidence>
<comment type="caution">
    <text evidence="5">The sequence shown here is derived from an EMBL/GenBank/DDBJ whole genome shotgun (WGS) entry which is preliminary data.</text>
</comment>
<dbReference type="PROSITE" id="PS00041">
    <property type="entry name" value="HTH_ARAC_FAMILY_1"/>
    <property type="match status" value="1"/>
</dbReference>
<dbReference type="InterPro" id="IPR018062">
    <property type="entry name" value="HTH_AraC-typ_CS"/>
</dbReference>
<dbReference type="Gene3D" id="1.10.10.60">
    <property type="entry name" value="Homeodomain-like"/>
    <property type="match status" value="1"/>
</dbReference>
<dbReference type="Pfam" id="PF12833">
    <property type="entry name" value="HTH_18"/>
    <property type="match status" value="1"/>
</dbReference>
<reference evidence="5" key="1">
    <citation type="journal article" date="2014" name="Int. J. Syst. Evol. Microbiol.">
        <title>Complete genome sequence of Corynebacterium casei LMG S-19264T (=DSM 44701T), isolated from a smear-ripened cheese.</title>
        <authorList>
            <consortium name="US DOE Joint Genome Institute (JGI-PGF)"/>
            <person name="Walter F."/>
            <person name="Albersmeier A."/>
            <person name="Kalinowski J."/>
            <person name="Ruckert C."/>
        </authorList>
    </citation>
    <scope>NUCLEOTIDE SEQUENCE</scope>
    <source>
        <strain evidence="5">CGMCC 1.15343</strain>
    </source>
</reference>
<evidence type="ECO:0000256" key="3">
    <source>
        <dbReference type="ARBA" id="ARBA00023163"/>
    </source>
</evidence>
<keyword evidence="6" id="KW-1185">Reference proteome</keyword>
<proteinExistence type="predicted"/>
<reference evidence="5" key="2">
    <citation type="submission" date="2020-09" db="EMBL/GenBank/DDBJ databases">
        <authorList>
            <person name="Sun Q."/>
            <person name="Zhou Y."/>
        </authorList>
    </citation>
    <scope>NUCLEOTIDE SEQUENCE</scope>
    <source>
        <strain evidence="5">CGMCC 1.15343</strain>
    </source>
</reference>
<dbReference type="PRINTS" id="PR00032">
    <property type="entry name" value="HTHARAC"/>
</dbReference>
<dbReference type="PANTHER" id="PTHR47893">
    <property type="entry name" value="REGULATORY PROTEIN PCHR"/>
    <property type="match status" value="1"/>
</dbReference>
<name>A0A916XDV4_9SPHI</name>
<accession>A0A916XDV4</accession>
<dbReference type="AlphaFoldDB" id="A0A916XDV4"/>
<dbReference type="GO" id="GO:0043565">
    <property type="term" value="F:sequence-specific DNA binding"/>
    <property type="evidence" value="ECO:0007669"/>
    <property type="project" value="InterPro"/>
</dbReference>
<gene>
    <name evidence="5" type="ORF">GCM10011387_16140</name>
</gene>
<organism evidence="5 6">
    <name type="scientific">Pedobacter quisquiliarum</name>
    <dbReference type="NCBI Taxonomy" id="1834438"/>
    <lineage>
        <taxon>Bacteria</taxon>
        <taxon>Pseudomonadati</taxon>
        <taxon>Bacteroidota</taxon>
        <taxon>Sphingobacteriia</taxon>
        <taxon>Sphingobacteriales</taxon>
        <taxon>Sphingobacteriaceae</taxon>
        <taxon>Pedobacter</taxon>
    </lineage>
</organism>
<keyword evidence="1" id="KW-0805">Transcription regulation</keyword>
<sequence length="249" mass="28525">MFKVQIRKTTEFILETTFEPIDYPLVSIFFGTDLLYLSYRYAPEAPQDLTNQPEQAPILAITISEDTYMKLTGEFPISDGMDATGSFAAKRITSGVRNIIFELLEGDFHPRFREPYLKAKVSELLVLMLSSEYMEKPSGRWTVREIAMLTEVKELISLNLQNCYSIEQLAEISGMNRTKLQESFKDMFGKTIFTFTTDMKMLKAKLLLEDAQALSLKEIASMLGYKHTNHFSAAFKKRYNISPSQVKKS</sequence>
<feature type="domain" description="HTH araC/xylS-type" evidence="4">
    <location>
        <begin position="150"/>
        <end position="249"/>
    </location>
</feature>
<keyword evidence="2" id="KW-0238">DNA-binding</keyword>
<protein>
    <recommendedName>
        <fullName evidence="4">HTH araC/xylS-type domain-containing protein</fullName>
    </recommendedName>
</protein>
<evidence type="ECO:0000313" key="5">
    <source>
        <dbReference type="EMBL" id="GGC63301.1"/>
    </source>
</evidence>
<dbReference type="SMART" id="SM00342">
    <property type="entry name" value="HTH_ARAC"/>
    <property type="match status" value="1"/>
</dbReference>
<dbReference type="InterPro" id="IPR009057">
    <property type="entry name" value="Homeodomain-like_sf"/>
</dbReference>
<dbReference type="RefSeq" id="WP_188626370.1">
    <property type="nucleotide sequence ID" value="NZ_BMIL01000005.1"/>
</dbReference>
<evidence type="ECO:0000313" key="6">
    <source>
        <dbReference type="Proteomes" id="UP000651668"/>
    </source>
</evidence>
<dbReference type="InterPro" id="IPR053142">
    <property type="entry name" value="PchR_regulatory_protein"/>
</dbReference>
<dbReference type="PANTHER" id="PTHR47893:SF1">
    <property type="entry name" value="REGULATORY PROTEIN PCHR"/>
    <property type="match status" value="1"/>
</dbReference>
<keyword evidence="3" id="KW-0804">Transcription</keyword>
<dbReference type="PROSITE" id="PS01124">
    <property type="entry name" value="HTH_ARAC_FAMILY_2"/>
    <property type="match status" value="1"/>
</dbReference>
<dbReference type="EMBL" id="BMIL01000005">
    <property type="protein sequence ID" value="GGC63301.1"/>
    <property type="molecule type" value="Genomic_DNA"/>
</dbReference>
<evidence type="ECO:0000259" key="4">
    <source>
        <dbReference type="PROSITE" id="PS01124"/>
    </source>
</evidence>
<dbReference type="SUPFAM" id="SSF46689">
    <property type="entry name" value="Homeodomain-like"/>
    <property type="match status" value="1"/>
</dbReference>
<evidence type="ECO:0000256" key="2">
    <source>
        <dbReference type="ARBA" id="ARBA00023125"/>
    </source>
</evidence>
<dbReference type="GO" id="GO:0003700">
    <property type="term" value="F:DNA-binding transcription factor activity"/>
    <property type="evidence" value="ECO:0007669"/>
    <property type="project" value="InterPro"/>
</dbReference>